<protein>
    <submittedName>
        <fullName evidence="1">Uncharacterized protein</fullName>
    </submittedName>
</protein>
<evidence type="ECO:0000313" key="2">
    <source>
        <dbReference type="Proteomes" id="UP000276133"/>
    </source>
</evidence>
<dbReference type="Proteomes" id="UP000276133">
    <property type="component" value="Unassembled WGS sequence"/>
</dbReference>
<organism evidence="1 2">
    <name type="scientific">Brachionus plicatilis</name>
    <name type="common">Marine rotifer</name>
    <name type="synonym">Brachionus muelleri</name>
    <dbReference type="NCBI Taxonomy" id="10195"/>
    <lineage>
        <taxon>Eukaryota</taxon>
        <taxon>Metazoa</taxon>
        <taxon>Spiralia</taxon>
        <taxon>Gnathifera</taxon>
        <taxon>Rotifera</taxon>
        <taxon>Eurotatoria</taxon>
        <taxon>Monogononta</taxon>
        <taxon>Pseudotrocha</taxon>
        <taxon>Ploima</taxon>
        <taxon>Brachionidae</taxon>
        <taxon>Brachionus</taxon>
    </lineage>
</organism>
<dbReference type="EMBL" id="REGN01009172">
    <property type="protein sequence ID" value="RNA01783.1"/>
    <property type="molecule type" value="Genomic_DNA"/>
</dbReference>
<comment type="caution">
    <text evidence="1">The sequence shown here is derived from an EMBL/GenBank/DDBJ whole genome shotgun (WGS) entry which is preliminary data.</text>
</comment>
<accession>A0A3M7PRX5</accession>
<evidence type="ECO:0000313" key="1">
    <source>
        <dbReference type="EMBL" id="RNA01783.1"/>
    </source>
</evidence>
<name>A0A3M7PRX5_BRAPC</name>
<gene>
    <name evidence="1" type="ORF">BpHYR1_001816</name>
</gene>
<reference evidence="1 2" key="1">
    <citation type="journal article" date="2018" name="Sci. Rep.">
        <title>Genomic signatures of local adaptation to the degree of environmental predictability in rotifers.</title>
        <authorList>
            <person name="Franch-Gras L."/>
            <person name="Hahn C."/>
            <person name="Garcia-Roger E.M."/>
            <person name="Carmona M.J."/>
            <person name="Serra M."/>
            <person name="Gomez A."/>
        </authorList>
    </citation>
    <scope>NUCLEOTIDE SEQUENCE [LARGE SCALE GENOMIC DNA]</scope>
    <source>
        <strain evidence="1">HYR1</strain>
    </source>
</reference>
<dbReference type="AlphaFoldDB" id="A0A3M7PRX5"/>
<sequence>MANMILYNILSLNVKKVLKSFETEENLKQYHTGILNITPKKLLNLCCLYSLKIECFLQWQKS</sequence>
<proteinExistence type="predicted"/>
<keyword evidence="2" id="KW-1185">Reference proteome</keyword>